<sequence>MLPLPNTPADLLRGHQSQRDPAPVRGVHPAVDKKAVSVDIASIVDQPACHARASFSRAMI</sequence>
<reference evidence="2" key="1">
    <citation type="submission" date="2019-08" db="EMBL/GenBank/DDBJ databases">
        <authorList>
            <person name="Kucharzyk K."/>
            <person name="Murdoch R.W."/>
            <person name="Higgins S."/>
            <person name="Loffler F."/>
        </authorList>
    </citation>
    <scope>NUCLEOTIDE SEQUENCE</scope>
</reference>
<feature type="region of interest" description="Disordered" evidence="1">
    <location>
        <begin position="1"/>
        <end position="27"/>
    </location>
</feature>
<evidence type="ECO:0000313" key="2">
    <source>
        <dbReference type="EMBL" id="MPN39906.1"/>
    </source>
</evidence>
<protein>
    <submittedName>
        <fullName evidence="2">Uncharacterized protein</fullName>
    </submittedName>
</protein>
<evidence type="ECO:0000256" key="1">
    <source>
        <dbReference type="SAM" id="MobiDB-lite"/>
    </source>
</evidence>
<dbReference type="EMBL" id="VSSQ01096003">
    <property type="protein sequence ID" value="MPN39906.1"/>
    <property type="molecule type" value="Genomic_DNA"/>
</dbReference>
<gene>
    <name evidence="2" type="ORF">SDC9_187440</name>
</gene>
<name>A0A645HMW3_9ZZZZ</name>
<comment type="caution">
    <text evidence="2">The sequence shown here is derived from an EMBL/GenBank/DDBJ whole genome shotgun (WGS) entry which is preliminary data.</text>
</comment>
<organism evidence="2">
    <name type="scientific">bioreactor metagenome</name>
    <dbReference type="NCBI Taxonomy" id="1076179"/>
    <lineage>
        <taxon>unclassified sequences</taxon>
        <taxon>metagenomes</taxon>
        <taxon>ecological metagenomes</taxon>
    </lineage>
</organism>
<dbReference type="AlphaFoldDB" id="A0A645HMW3"/>
<accession>A0A645HMW3</accession>
<proteinExistence type="predicted"/>